<evidence type="ECO:0000313" key="2">
    <source>
        <dbReference type="Proteomes" id="UP001433508"/>
    </source>
</evidence>
<gene>
    <name evidence="1" type="ORF">V1525DRAFT_390854</name>
</gene>
<name>A0ACC3STU3_LIPKO</name>
<accession>A0ACC3STU3</accession>
<sequence>MELDVSDVEESPDSCRQITRFMEVEATGLATFTAQEWYQLRQLRDTRCTDIPDGAVLTGRHARERFETLMKKQAEHIARLDKASGGEAIFNRLSPQPLNISFSVNPSTGITLLPLWNQTSSRSIPWWAPLSPSALAPSL</sequence>
<dbReference type="EMBL" id="MU971435">
    <property type="protein sequence ID" value="KAK9235028.1"/>
    <property type="molecule type" value="Genomic_DNA"/>
</dbReference>
<evidence type="ECO:0000313" key="1">
    <source>
        <dbReference type="EMBL" id="KAK9235028.1"/>
    </source>
</evidence>
<reference evidence="2" key="1">
    <citation type="journal article" date="2024" name="Front. Bioeng. Biotechnol.">
        <title>Genome-scale model development and genomic sequencing of the oleaginous clade Lipomyces.</title>
        <authorList>
            <person name="Czajka J.J."/>
            <person name="Han Y."/>
            <person name="Kim J."/>
            <person name="Mondo S.J."/>
            <person name="Hofstad B.A."/>
            <person name="Robles A."/>
            <person name="Haridas S."/>
            <person name="Riley R."/>
            <person name="LaButti K."/>
            <person name="Pangilinan J."/>
            <person name="Andreopoulos W."/>
            <person name="Lipzen A."/>
            <person name="Yan J."/>
            <person name="Wang M."/>
            <person name="Ng V."/>
            <person name="Grigoriev I.V."/>
            <person name="Spatafora J.W."/>
            <person name="Magnuson J.K."/>
            <person name="Baker S.E."/>
            <person name="Pomraning K.R."/>
        </authorList>
    </citation>
    <scope>NUCLEOTIDE SEQUENCE [LARGE SCALE GENOMIC DNA]</scope>
    <source>
        <strain evidence="2">CBS 7786</strain>
    </source>
</reference>
<keyword evidence="2" id="KW-1185">Reference proteome</keyword>
<dbReference type="Proteomes" id="UP001433508">
    <property type="component" value="Unassembled WGS sequence"/>
</dbReference>
<organism evidence="1 2">
    <name type="scientific">Lipomyces kononenkoae</name>
    <name type="common">Yeast</name>
    <dbReference type="NCBI Taxonomy" id="34357"/>
    <lineage>
        <taxon>Eukaryota</taxon>
        <taxon>Fungi</taxon>
        <taxon>Dikarya</taxon>
        <taxon>Ascomycota</taxon>
        <taxon>Saccharomycotina</taxon>
        <taxon>Lipomycetes</taxon>
        <taxon>Lipomycetales</taxon>
        <taxon>Lipomycetaceae</taxon>
        <taxon>Lipomyces</taxon>
    </lineage>
</organism>
<protein>
    <submittedName>
        <fullName evidence="1">Uncharacterized protein</fullName>
    </submittedName>
</protein>
<comment type="caution">
    <text evidence="1">The sequence shown here is derived from an EMBL/GenBank/DDBJ whole genome shotgun (WGS) entry which is preliminary data.</text>
</comment>
<proteinExistence type="predicted"/>